<accession>A0A318QC71</accession>
<dbReference type="InterPro" id="IPR043128">
    <property type="entry name" value="Rev_trsase/Diguanyl_cyclase"/>
</dbReference>
<feature type="domain" description="GGDEF" evidence="3">
    <location>
        <begin position="340"/>
        <end position="472"/>
    </location>
</feature>
<reference evidence="4 5" key="1">
    <citation type="submission" date="2017-07" db="EMBL/GenBank/DDBJ databases">
        <title>A draft genome sequence of Komagataeibacter sp. T5K1.</title>
        <authorList>
            <person name="Skraban J."/>
            <person name="Cleenwerck I."/>
            <person name="Vandamme P."/>
            <person name="Trcek J."/>
        </authorList>
    </citation>
    <scope>NUCLEOTIDE SEQUENCE [LARGE SCALE GENOMIC DNA]</scope>
    <source>
        <strain evidence="4 5">T5K1</strain>
    </source>
</reference>
<feature type="domain" description="GGDEF" evidence="3">
    <location>
        <begin position="653"/>
        <end position="786"/>
    </location>
</feature>
<dbReference type="NCBIfam" id="TIGR00254">
    <property type="entry name" value="GGDEF"/>
    <property type="match status" value="2"/>
</dbReference>
<dbReference type="Gene3D" id="3.30.70.270">
    <property type="match status" value="2"/>
</dbReference>
<dbReference type="EMBL" id="NOXG01000017">
    <property type="protein sequence ID" value="PYD74988.1"/>
    <property type="molecule type" value="Genomic_DNA"/>
</dbReference>
<comment type="caution">
    <text evidence="4">The sequence shown here is derived from an EMBL/GenBank/DDBJ whole genome shotgun (WGS) entry which is preliminary data.</text>
</comment>
<protein>
    <recommendedName>
        <fullName evidence="6">EAL domain-containing protein</fullName>
    </recommendedName>
</protein>
<dbReference type="Pfam" id="PF00990">
    <property type="entry name" value="GGDEF"/>
    <property type="match status" value="2"/>
</dbReference>
<dbReference type="SUPFAM" id="SSF141868">
    <property type="entry name" value="EAL domain-like"/>
    <property type="match status" value="2"/>
</dbReference>
<dbReference type="SMART" id="SM00091">
    <property type="entry name" value="PAS"/>
    <property type="match status" value="1"/>
</dbReference>
<dbReference type="PANTHER" id="PTHR44757">
    <property type="entry name" value="DIGUANYLATE CYCLASE DGCP"/>
    <property type="match status" value="1"/>
</dbReference>
<dbReference type="SUPFAM" id="SSF55781">
    <property type="entry name" value="GAF domain-like"/>
    <property type="match status" value="1"/>
</dbReference>
<dbReference type="PANTHER" id="PTHR44757:SF2">
    <property type="entry name" value="BIOFILM ARCHITECTURE MAINTENANCE PROTEIN MBAA"/>
    <property type="match status" value="1"/>
</dbReference>
<dbReference type="Proteomes" id="UP000247609">
    <property type="component" value="Unassembled WGS sequence"/>
</dbReference>
<dbReference type="SMART" id="SM00052">
    <property type="entry name" value="EAL"/>
    <property type="match status" value="2"/>
</dbReference>
<dbReference type="Pfam" id="PF13426">
    <property type="entry name" value="PAS_9"/>
    <property type="match status" value="1"/>
</dbReference>
<dbReference type="PROSITE" id="PS50887">
    <property type="entry name" value="GGDEF"/>
    <property type="match status" value="2"/>
</dbReference>
<dbReference type="InterPro" id="IPR029016">
    <property type="entry name" value="GAF-like_dom_sf"/>
</dbReference>
<dbReference type="SUPFAM" id="SSF55073">
    <property type="entry name" value="Nucleotide cyclase"/>
    <property type="match status" value="2"/>
</dbReference>
<dbReference type="Gene3D" id="3.30.450.20">
    <property type="entry name" value="PAS domain"/>
    <property type="match status" value="1"/>
</dbReference>
<dbReference type="CDD" id="cd01949">
    <property type="entry name" value="GGDEF"/>
    <property type="match status" value="2"/>
</dbReference>
<evidence type="ECO:0000259" key="3">
    <source>
        <dbReference type="PROSITE" id="PS50887"/>
    </source>
</evidence>
<evidence type="ECO:0000259" key="2">
    <source>
        <dbReference type="PROSITE" id="PS50883"/>
    </source>
</evidence>
<dbReference type="Pfam" id="PF00563">
    <property type="entry name" value="EAL"/>
    <property type="match status" value="1"/>
</dbReference>
<dbReference type="PROSITE" id="PS50883">
    <property type="entry name" value="EAL"/>
    <property type="match status" value="2"/>
</dbReference>
<dbReference type="CDD" id="cd00130">
    <property type="entry name" value="PAS"/>
    <property type="match status" value="1"/>
</dbReference>
<dbReference type="AlphaFoldDB" id="A0A318QC71"/>
<evidence type="ECO:0008006" key="6">
    <source>
        <dbReference type="Google" id="ProtNLM"/>
    </source>
</evidence>
<dbReference type="Gene3D" id="3.30.450.40">
    <property type="match status" value="1"/>
</dbReference>
<dbReference type="NCBIfam" id="TIGR00229">
    <property type="entry name" value="sensory_box"/>
    <property type="match status" value="1"/>
</dbReference>
<dbReference type="CDD" id="cd01948">
    <property type="entry name" value="EAL"/>
    <property type="match status" value="2"/>
</dbReference>
<name>A0A318QC71_9PROT</name>
<dbReference type="InterPro" id="IPR035919">
    <property type="entry name" value="EAL_sf"/>
</dbReference>
<sequence>MKPETCGTFRTGDLESVVSQPNIKAEILLPAMEQAIDPIVIIDEHNDVVFFNPAAERMWGLSRDKVVGRNVSCLVPVEVRNDHDGFIDHNRRTGINKIVGTSREVEFTRADGQYVCGELSISKVRLPGTDKIYYIAVMKDATEESQRRKILILQNDVLQALASDLLIQDVADLLCRRVDSFVPNSVACLILVDADSRLQILSAPGLPKRYFNAIDGLKLAPADLERLKRDPAYSNQLLWRNYQSIAMSLGLEHCRSAPIRTHDNQVSGLFALYSRDPHAPQEWPERIVEACIPFCALAVEQNMTRQHISQLSNFDSLTGLLNRASLHKVIDALIMREGDNHFYLFMLDIDRFRDINDALGHVYADEFLVEIGQRIRELVQDDYIISRSGGDEYIVIVPDCTHAKAVKFAELLINTIAKPMQVGENTLSISCSVGISCFPDNGPDSESLLSNADAAMRQAKADGRRVYRFAGQGKNQVAQDRLVLGSALRDSLAKGMLNLHYQPQVEAASGGLYGVEALSRWHHPHLGNISPSRFIAVAEETGQIEAIGRWSLQEACRQMRAWDDDGVHVPTVAVNLSAVHFRNRALPQYISGLLKQYKLTPERLTVEITELMKTKERLSEMAETDTLTALLNRGGFNTALTAALGLSSKEPPQSRALVMFDLDGFKQINDIHGHHAGDIVLRVVASRLVELTDPDDPISRLGGDEFAIVLNKTLRSMPLEKYMDRLQAALERPIDIETVTVSIAGSIGAVFLDARESVEDMQKNADMALYAAKRAGGKQAQMFTDALRQRAKVRSQILIEARSGVKDGQFEVYYQPILNCHTSQLDQIEALLRWHHPERGLLAAEDFADVFTDSTLTQAMGPSMIASFQRDIALWERTGQPPRQLAINMSRMDLGRTEYRVELERSLREFGLSPSDFVLEVTEQMLQGRRAGRSMRNIRELSEAGFQIAMDNFGKGETTLRHLHDLPFNQLKIDQSLVAGIVDNPGECEVLASLVSLGQVYGLEVTVEGVETRAQFDLVLAMKPDRVQGFFISPALSSSALTKLPPRFEIAA</sequence>
<dbReference type="SUPFAM" id="SSF55785">
    <property type="entry name" value="PYP-like sensor domain (PAS domain)"/>
    <property type="match status" value="1"/>
</dbReference>
<feature type="domain" description="PAS" evidence="1">
    <location>
        <begin position="24"/>
        <end position="70"/>
    </location>
</feature>
<dbReference type="InterPro" id="IPR035965">
    <property type="entry name" value="PAS-like_dom_sf"/>
</dbReference>
<dbReference type="SMART" id="SM00267">
    <property type="entry name" value="GGDEF"/>
    <property type="match status" value="2"/>
</dbReference>
<dbReference type="InterPro" id="IPR001633">
    <property type="entry name" value="EAL_dom"/>
</dbReference>
<gene>
    <name evidence="4" type="ORF">CFR71_11775</name>
</gene>
<dbReference type="InterPro" id="IPR029787">
    <property type="entry name" value="Nucleotide_cyclase"/>
</dbReference>
<dbReference type="InterPro" id="IPR000014">
    <property type="entry name" value="PAS"/>
</dbReference>
<dbReference type="InterPro" id="IPR052155">
    <property type="entry name" value="Biofilm_reg_signaling"/>
</dbReference>
<proteinExistence type="predicted"/>
<evidence type="ECO:0000259" key="1">
    <source>
        <dbReference type="PROSITE" id="PS50112"/>
    </source>
</evidence>
<feature type="domain" description="EAL" evidence="2">
    <location>
        <begin position="481"/>
        <end position="747"/>
    </location>
</feature>
<dbReference type="PROSITE" id="PS50112">
    <property type="entry name" value="PAS"/>
    <property type="match status" value="1"/>
</dbReference>
<dbReference type="Gene3D" id="3.20.20.450">
    <property type="entry name" value="EAL domain"/>
    <property type="match status" value="2"/>
</dbReference>
<evidence type="ECO:0000313" key="4">
    <source>
        <dbReference type="EMBL" id="PYD74988.1"/>
    </source>
</evidence>
<dbReference type="InterPro" id="IPR000160">
    <property type="entry name" value="GGDEF_dom"/>
</dbReference>
<organism evidence="4 5">
    <name type="scientific">Novacetimonas pomaceti</name>
    <dbReference type="NCBI Taxonomy" id="2021998"/>
    <lineage>
        <taxon>Bacteria</taxon>
        <taxon>Pseudomonadati</taxon>
        <taxon>Pseudomonadota</taxon>
        <taxon>Alphaproteobacteria</taxon>
        <taxon>Acetobacterales</taxon>
        <taxon>Acetobacteraceae</taxon>
        <taxon>Novacetimonas</taxon>
    </lineage>
</organism>
<feature type="domain" description="EAL" evidence="2">
    <location>
        <begin position="794"/>
        <end position="1049"/>
    </location>
</feature>
<evidence type="ECO:0000313" key="5">
    <source>
        <dbReference type="Proteomes" id="UP000247609"/>
    </source>
</evidence>